<feature type="region of interest" description="Disordered" evidence="1">
    <location>
        <begin position="242"/>
        <end position="267"/>
    </location>
</feature>
<name>A0ABT7NDN7_9BURK</name>
<feature type="compositionally biased region" description="Low complexity" evidence="1">
    <location>
        <begin position="242"/>
        <end position="253"/>
    </location>
</feature>
<keyword evidence="3" id="KW-1185">Reference proteome</keyword>
<evidence type="ECO:0000313" key="2">
    <source>
        <dbReference type="EMBL" id="MDM0046064.1"/>
    </source>
</evidence>
<evidence type="ECO:0000313" key="3">
    <source>
        <dbReference type="Proteomes" id="UP001174908"/>
    </source>
</evidence>
<dbReference type="RefSeq" id="WP_286661156.1">
    <property type="nucleotide sequence ID" value="NZ_JASZYV010000003.1"/>
</dbReference>
<protein>
    <submittedName>
        <fullName evidence="2">DUF2894 domain-containing protein</fullName>
    </submittedName>
</protein>
<feature type="region of interest" description="Disordered" evidence="1">
    <location>
        <begin position="137"/>
        <end position="163"/>
    </location>
</feature>
<comment type="caution">
    <text evidence="2">The sequence shown here is derived from an EMBL/GenBank/DDBJ whole genome shotgun (WGS) entry which is preliminary data.</text>
</comment>
<dbReference type="Proteomes" id="UP001174908">
    <property type="component" value="Unassembled WGS sequence"/>
</dbReference>
<gene>
    <name evidence="2" type="ORF">QTH91_16360</name>
</gene>
<dbReference type="InterPro" id="IPR021549">
    <property type="entry name" value="DUF2894"/>
</dbReference>
<accession>A0ABT7NDN7</accession>
<dbReference type="Pfam" id="PF11445">
    <property type="entry name" value="DUF2894"/>
    <property type="match status" value="1"/>
</dbReference>
<reference evidence="2" key="1">
    <citation type="submission" date="2023-06" db="EMBL/GenBank/DDBJ databases">
        <authorList>
            <person name="Jiang Y."/>
            <person name="Liu Q."/>
        </authorList>
    </citation>
    <scope>NUCLEOTIDE SEQUENCE</scope>
    <source>
        <strain evidence="2">CGMCC 1.12089</strain>
    </source>
</reference>
<evidence type="ECO:0000256" key="1">
    <source>
        <dbReference type="SAM" id="MobiDB-lite"/>
    </source>
</evidence>
<organism evidence="2 3">
    <name type="scientific">Variovorax dokdonensis</name>
    <dbReference type="NCBI Taxonomy" id="344883"/>
    <lineage>
        <taxon>Bacteria</taxon>
        <taxon>Pseudomonadati</taxon>
        <taxon>Pseudomonadota</taxon>
        <taxon>Betaproteobacteria</taxon>
        <taxon>Burkholderiales</taxon>
        <taxon>Comamonadaceae</taxon>
        <taxon>Variovorax</taxon>
    </lineage>
</organism>
<dbReference type="EMBL" id="JASZYV010000003">
    <property type="protein sequence ID" value="MDM0046064.1"/>
    <property type="molecule type" value="Genomic_DNA"/>
</dbReference>
<feature type="region of interest" description="Disordered" evidence="1">
    <location>
        <begin position="82"/>
        <end position="102"/>
    </location>
</feature>
<proteinExistence type="predicted"/>
<sequence length="267" mass="27892">MAEQDVSEGTATTVPQHDALVTLRVWQERGARRVDPLRFDFLQALARRTAACEGAARPLLDDKLGQAMSRYREACEQAGCVLDGDAPDQQPPPSARRANAAPAAPGALAQLLAQVDVSRQGGVASAASAAQVIASGSAKRPSGQVGQAGQVAPASPEPRPGQAQEALTYFRRTWTRLDARRRLAQSQASLPANAGPLNSQQLVHRALTLMQGAAPGYLHQLMSYVDALSALEPFQPAAVAAAAAAAAAPTEAARGNGPVRKTGRTKR</sequence>